<dbReference type="Proteomes" id="UP000675881">
    <property type="component" value="Chromosome 1"/>
</dbReference>
<evidence type="ECO:0000313" key="1">
    <source>
        <dbReference type="EMBL" id="CAF2756933.1"/>
    </source>
</evidence>
<dbReference type="GO" id="GO:0003824">
    <property type="term" value="F:catalytic activity"/>
    <property type="evidence" value="ECO:0007669"/>
    <property type="project" value="InterPro"/>
</dbReference>
<keyword evidence="2" id="KW-1185">Reference proteome</keyword>
<gene>
    <name evidence="1" type="ORF">LSAA_1006</name>
</gene>
<sequence length="138" mass="15629">MMSVFNSKLKARVPSQKNVIKLDKWYQNELPKKIKSRGKDPHLNHEEIVQTIKWKLARGKFRPNLTNLVRMNTPRVVMQETKKAFRKIAKNQDLQSAMTALCNLKGVGPAMASAVLSAGAPEIAPYMADECLFIFARC</sequence>
<protein>
    <submittedName>
        <fullName evidence="1">(salmon louse) hypothetical protein</fullName>
    </submittedName>
</protein>
<name>A0A7R8GZ03_LEPSM</name>
<evidence type="ECO:0000313" key="2">
    <source>
        <dbReference type="Proteomes" id="UP000675881"/>
    </source>
</evidence>
<accession>A0A7R8GZ03</accession>
<dbReference type="OrthoDB" id="8249012at2759"/>
<dbReference type="SUPFAM" id="SSF48150">
    <property type="entry name" value="DNA-glycosylase"/>
    <property type="match status" value="1"/>
</dbReference>
<dbReference type="PANTHER" id="PTHR21521:SF0">
    <property type="entry name" value="AMUN, ISOFORM A"/>
    <property type="match status" value="1"/>
</dbReference>
<proteinExistence type="predicted"/>
<dbReference type="GO" id="GO:0006281">
    <property type="term" value="P:DNA repair"/>
    <property type="evidence" value="ECO:0007669"/>
    <property type="project" value="InterPro"/>
</dbReference>
<reference evidence="1" key="1">
    <citation type="submission" date="2021-02" db="EMBL/GenBank/DDBJ databases">
        <authorList>
            <person name="Bekaert M."/>
        </authorList>
    </citation>
    <scope>NUCLEOTIDE SEQUENCE</scope>
    <source>
        <strain evidence="1">IoA-00</strain>
    </source>
</reference>
<organism evidence="1 2">
    <name type="scientific">Lepeophtheirus salmonis</name>
    <name type="common">Salmon louse</name>
    <name type="synonym">Caligus salmonis</name>
    <dbReference type="NCBI Taxonomy" id="72036"/>
    <lineage>
        <taxon>Eukaryota</taxon>
        <taxon>Metazoa</taxon>
        <taxon>Ecdysozoa</taxon>
        <taxon>Arthropoda</taxon>
        <taxon>Crustacea</taxon>
        <taxon>Multicrustacea</taxon>
        <taxon>Hexanauplia</taxon>
        <taxon>Copepoda</taxon>
        <taxon>Siphonostomatoida</taxon>
        <taxon>Caligidae</taxon>
        <taxon>Lepeophtheirus</taxon>
    </lineage>
</organism>
<dbReference type="AlphaFoldDB" id="A0A7R8GZ03"/>
<dbReference type="PANTHER" id="PTHR21521">
    <property type="entry name" value="AMUN, ISOFORM A"/>
    <property type="match status" value="1"/>
</dbReference>
<dbReference type="InterPro" id="IPR011257">
    <property type="entry name" value="DNA_glycosylase"/>
</dbReference>
<dbReference type="EMBL" id="HG994580">
    <property type="protein sequence ID" value="CAF2756933.1"/>
    <property type="molecule type" value="Genomic_DNA"/>
</dbReference>